<dbReference type="Proteomes" id="UP000515151">
    <property type="component" value="Chromosome 6"/>
</dbReference>
<keyword evidence="5 12" id="KW-0732">Signal</keyword>
<keyword evidence="14" id="KW-1185">Reference proteome</keyword>
<dbReference type="FunFam" id="2.30.180.10:FF:000006">
    <property type="entry name" value="Fasciclin-like arabinogalactan protein 11"/>
    <property type="match status" value="1"/>
</dbReference>
<dbReference type="SUPFAM" id="SSF82153">
    <property type="entry name" value="FAS1 domain"/>
    <property type="match status" value="1"/>
</dbReference>
<feature type="signal peptide" evidence="12">
    <location>
        <begin position="1"/>
        <end position="24"/>
    </location>
</feature>
<comment type="similarity">
    <text evidence="2">Belongs to the fasciclin-like AGP family.</text>
</comment>
<evidence type="ECO:0000256" key="8">
    <source>
        <dbReference type="ARBA" id="ARBA00023180"/>
    </source>
</evidence>
<keyword evidence="3" id="KW-1003">Cell membrane</keyword>
<feature type="domain" description="FAS1" evidence="13">
    <location>
        <begin position="57"/>
        <end position="201"/>
    </location>
</feature>
<keyword evidence="7 11" id="KW-0472">Membrane</keyword>
<protein>
    <submittedName>
        <fullName evidence="15">Fasciclin-like arabinogalactan protein 11</fullName>
    </submittedName>
</protein>
<evidence type="ECO:0000256" key="9">
    <source>
        <dbReference type="ARBA" id="ARBA00024686"/>
    </source>
</evidence>
<evidence type="ECO:0000256" key="7">
    <source>
        <dbReference type="ARBA" id="ARBA00023136"/>
    </source>
</evidence>
<dbReference type="Gene3D" id="2.30.180.10">
    <property type="entry name" value="FAS1 domain"/>
    <property type="match status" value="1"/>
</dbReference>
<feature type="transmembrane region" description="Helical" evidence="11">
    <location>
        <begin position="241"/>
        <end position="258"/>
    </location>
</feature>
<dbReference type="GO" id="GO:0005886">
    <property type="term" value="C:plasma membrane"/>
    <property type="evidence" value="ECO:0007669"/>
    <property type="project" value="UniProtKB-SubCell"/>
</dbReference>
<gene>
    <name evidence="15" type="primary">LOC116210811</name>
</gene>
<evidence type="ECO:0000256" key="10">
    <source>
        <dbReference type="SAM" id="MobiDB-lite"/>
    </source>
</evidence>
<reference evidence="14" key="1">
    <citation type="journal article" date="2020" name="Plant Biotechnol. J.">
        <title>The pomegranate (Punica granatum L.) draft genome dissects genetic divergence between soft- and hard-seeded cultivars.</title>
        <authorList>
            <person name="Luo X."/>
            <person name="Li H."/>
            <person name="Wu Z."/>
            <person name="Yao W."/>
            <person name="Zhao P."/>
            <person name="Cao D."/>
            <person name="Yu H."/>
            <person name="Li K."/>
            <person name="Poudel K."/>
            <person name="Zhao D."/>
            <person name="Zhang F."/>
            <person name="Xia X."/>
            <person name="Chen L."/>
            <person name="Wang Q."/>
            <person name="Jing D."/>
            <person name="Cao S."/>
        </authorList>
    </citation>
    <scope>NUCLEOTIDE SEQUENCE [LARGE SCALE GENOMIC DNA]</scope>
    <source>
        <strain evidence="14">cv. Tunisia</strain>
    </source>
</reference>
<dbReference type="PROSITE" id="PS50213">
    <property type="entry name" value="FAS1"/>
    <property type="match status" value="1"/>
</dbReference>
<evidence type="ECO:0000256" key="12">
    <source>
        <dbReference type="SAM" id="SignalP"/>
    </source>
</evidence>
<keyword evidence="11" id="KW-0812">Transmembrane</keyword>
<dbReference type="GO" id="GO:0009834">
    <property type="term" value="P:plant-type secondary cell wall biogenesis"/>
    <property type="evidence" value="ECO:0007669"/>
    <property type="project" value="UniProtKB-ARBA"/>
</dbReference>
<dbReference type="SMART" id="SM00554">
    <property type="entry name" value="FAS1"/>
    <property type="match status" value="1"/>
</dbReference>
<keyword evidence="8" id="KW-0325">Glycoprotein</keyword>
<evidence type="ECO:0000313" key="15">
    <source>
        <dbReference type="RefSeq" id="XP_031400731.1"/>
    </source>
</evidence>
<evidence type="ECO:0000256" key="6">
    <source>
        <dbReference type="ARBA" id="ARBA00022974"/>
    </source>
</evidence>
<evidence type="ECO:0000256" key="3">
    <source>
        <dbReference type="ARBA" id="ARBA00022475"/>
    </source>
</evidence>
<keyword evidence="6" id="KW-0654">Proteoglycan</keyword>
<feature type="compositionally biased region" description="Pro residues" evidence="10">
    <location>
        <begin position="41"/>
        <end position="52"/>
    </location>
</feature>
<evidence type="ECO:0000259" key="13">
    <source>
        <dbReference type="PROSITE" id="PS50213"/>
    </source>
</evidence>
<dbReference type="PANTHER" id="PTHR32077:SF65">
    <property type="entry name" value="FASCICLIN-LIKE ARABINOGALACTAN PROTEIN 11"/>
    <property type="match status" value="1"/>
</dbReference>
<evidence type="ECO:0000313" key="14">
    <source>
        <dbReference type="Proteomes" id="UP000515151"/>
    </source>
</evidence>
<dbReference type="RefSeq" id="XP_031400731.1">
    <property type="nucleotide sequence ID" value="XM_031544871.1"/>
</dbReference>
<sequence length="259" mass="27951">MSLDHLHFPLLLLSVLSITITTLAATLAPAQAPSPAKAALPPSPPPPLPPSPSKTRKHDIIQILEKEGDFTVLLRMLRSTHVADQINSQLNDFNDGLTIFAPTDDAFAQLKPGALNSMSDEQQVELMQFHVVPTLLSMTQFQTVSNPLMTKAGGNKPGEFPLNVTSNGDRVSLYTDSTEASVERTLFTDNRLAVYQVNKVLLAKRIFPKMAALAPTQPKQQEEPASEVTTSASNGLLSVKVYAQAVVAIGISIVAMVWS</sequence>
<dbReference type="InterPro" id="IPR036378">
    <property type="entry name" value="FAS1_dom_sf"/>
</dbReference>
<dbReference type="PANTHER" id="PTHR32077">
    <property type="entry name" value="FASCICLIN-LIKE ARABINOGALACTAN PROTEIN"/>
    <property type="match status" value="1"/>
</dbReference>
<dbReference type="InterPro" id="IPR000782">
    <property type="entry name" value="FAS1_domain"/>
</dbReference>
<evidence type="ECO:0000256" key="2">
    <source>
        <dbReference type="ARBA" id="ARBA00007843"/>
    </source>
</evidence>
<keyword evidence="11" id="KW-1133">Transmembrane helix</keyword>
<comment type="subcellular location">
    <subcellularLocation>
        <location evidence="1">Cell membrane</location>
        <topology evidence="1">Lipid-anchor</topology>
        <topology evidence="1">GPI-anchor</topology>
    </subcellularLocation>
</comment>
<organism evidence="14 15">
    <name type="scientific">Punica granatum</name>
    <name type="common">Pomegranate</name>
    <dbReference type="NCBI Taxonomy" id="22663"/>
    <lineage>
        <taxon>Eukaryota</taxon>
        <taxon>Viridiplantae</taxon>
        <taxon>Streptophyta</taxon>
        <taxon>Embryophyta</taxon>
        <taxon>Tracheophyta</taxon>
        <taxon>Spermatophyta</taxon>
        <taxon>Magnoliopsida</taxon>
        <taxon>eudicotyledons</taxon>
        <taxon>Gunneridae</taxon>
        <taxon>Pentapetalae</taxon>
        <taxon>rosids</taxon>
        <taxon>malvids</taxon>
        <taxon>Myrtales</taxon>
        <taxon>Lythraceae</taxon>
        <taxon>Punica</taxon>
    </lineage>
</organism>
<comment type="function">
    <text evidence="9">May be a cell surface adhesion protein.</text>
</comment>
<keyword evidence="4" id="KW-0449">Lipoprotein</keyword>
<dbReference type="InterPro" id="IPR045003">
    <property type="entry name" value="FLA_A"/>
</dbReference>
<reference evidence="15" key="2">
    <citation type="submission" date="2025-08" db="UniProtKB">
        <authorList>
            <consortium name="RefSeq"/>
        </authorList>
    </citation>
    <scope>IDENTIFICATION</scope>
    <source>
        <tissue evidence="15">Leaf</tissue>
    </source>
</reference>
<evidence type="ECO:0000256" key="5">
    <source>
        <dbReference type="ARBA" id="ARBA00022729"/>
    </source>
</evidence>
<feature type="chain" id="PRO_5027620106" evidence="12">
    <location>
        <begin position="25"/>
        <end position="259"/>
    </location>
</feature>
<dbReference type="Pfam" id="PF02469">
    <property type="entry name" value="Fasciclin"/>
    <property type="match status" value="1"/>
</dbReference>
<dbReference type="GeneID" id="116210811"/>
<evidence type="ECO:0000256" key="4">
    <source>
        <dbReference type="ARBA" id="ARBA00022622"/>
    </source>
</evidence>
<proteinExistence type="inferred from homology"/>
<dbReference type="AlphaFoldDB" id="A0A6P8E5R6"/>
<keyword evidence="4" id="KW-0336">GPI-anchor</keyword>
<evidence type="ECO:0000256" key="11">
    <source>
        <dbReference type="SAM" id="Phobius"/>
    </source>
</evidence>
<accession>A0A6P8E5R6</accession>
<name>A0A6P8E5R6_PUNGR</name>
<dbReference type="GO" id="GO:0098552">
    <property type="term" value="C:side of membrane"/>
    <property type="evidence" value="ECO:0007669"/>
    <property type="project" value="UniProtKB-KW"/>
</dbReference>
<dbReference type="OrthoDB" id="286301at2759"/>
<evidence type="ECO:0000256" key="1">
    <source>
        <dbReference type="ARBA" id="ARBA00004609"/>
    </source>
</evidence>
<feature type="region of interest" description="Disordered" evidence="10">
    <location>
        <begin position="33"/>
        <end position="56"/>
    </location>
</feature>